<feature type="coiled-coil region" evidence="1">
    <location>
        <begin position="82"/>
        <end position="135"/>
    </location>
</feature>
<evidence type="ECO:0000256" key="1">
    <source>
        <dbReference type="SAM" id="Coils"/>
    </source>
</evidence>
<comment type="caution">
    <text evidence="3">The sequence shown here is derived from an EMBL/GenBank/DDBJ whole genome shotgun (WGS) entry which is preliminary data.</text>
</comment>
<feature type="compositionally biased region" description="Basic and acidic residues" evidence="2">
    <location>
        <begin position="196"/>
        <end position="212"/>
    </location>
</feature>
<keyword evidence="1" id="KW-0175">Coiled coil</keyword>
<dbReference type="Proteomes" id="UP001497444">
    <property type="component" value="Unassembled WGS sequence"/>
</dbReference>
<evidence type="ECO:0000313" key="4">
    <source>
        <dbReference type="Proteomes" id="UP001497444"/>
    </source>
</evidence>
<organism evidence="3 4">
    <name type="scientific">Sphagnum jensenii</name>
    <dbReference type="NCBI Taxonomy" id="128206"/>
    <lineage>
        <taxon>Eukaryota</taxon>
        <taxon>Viridiplantae</taxon>
        <taxon>Streptophyta</taxon>
        <taxon>Embryophyta</taxon>
        <taxon>Bryophyta</taxon>
        <taxon>Sphagnophytina</taxon>
        <taxon>Sphagnopsida</taxon>
        <taxon>Sphagnales</taxon>
        <taxon>Sphagnaceae</taxon>
        <taxon>Sphagnum</taxon>
    </lineage>
</organism>
<protein>
    <submittedName>
        <fullName evidence="3">Uncharacterized protein</fullName>
    </submittedName>
</protein>
<keyword evidence="4" id="KW-1185">Reference proteome</keyword>
<feature type="region of interest" description="Disordered" evidence="2">
    <location>
        <begin position="196"/>
        <end position="220"/>
    </location>
</feature>
<reference evidence="3" key="1">
    <citation type="submission" date="2024-02" db="EMBL/GenBank/DDBJ databases">
        <authorList>
            <consortium name="ELIXIR-Norway"/>
            <consortium name="Elixir Norway"/>
        </authorList>
    </citation>
    <scope>NUCLEOTIDE SEQUENCE</scope>
</reference>
<gene>
    <name evidence="3" type="ORF">CSSPJE1EN1_LOCUS26327</name>
</gene>
<proteinExistence type="predicted"/>
<dbReference type="EMBL" id="CAXAQS010000278">
    <property type="protein sequence ID" value="CAK9250949.1"/>
    <property type="molecule type" value="Genomic_DNA"/>
</dbReference>
<name>A0ABP0V974_9BRYO</name>
<accession>A0ABP0V974</accession>
<evidence type="ECO:0000256" key="2">
    <source>
        <dbReference type="SAM" id="MobiDB-lite"/>
    </source>
</evidence>
<sequence length="220" mass="25409">MAAMIVGEKFDDYKDIKTKKINKTFSLSPDDVAFLDSVDRKSAFLGTLLADYRQGQFIGAETAELLRKYKTLFGADPEDVIRKILARRIERIENNMNALKEAAPAEVKNRVGGAFLKLNRAYEELVAENETLENKQAITFGLMFKQTGCNHQSIRGWIRANKERLDEYHRSLGITDPAIHNRQVGVIKRVKWQKEKAEHTEQENRKDRDCRRKLTGRLKR</sequence>
<evidence type="ECO:0000313" key="3">
    <source>
        <dbReference type="EMBL" id="CAK9250949.1"/>
    </source>
</evidence>